<dbReference type="SMART" id="SM00354">
    <property type="entry name" value="HTH_LACI"/>
    <property type="match status" value="1"/>
</dbReference>
<dbReference type="CDD" id="cd01392">
    <property type="entry name" value="HTH_LacI"/>
    <property type="match status" value="1"/>
</dbReference>
<accession>A0AAU8N3P4</accession>
<dbReference type="InterPro" id="IPR028082">
    <property type="entry name" value="Peripla_BP_I"/>
</dbReference>
<dbReference type="Gene3D" id="1.10.260.40">
    <property type="entry name" value="lambda repressor-like DNA-binding domains"/>
    <property type="match status" value="1"/>
</dbReference>
<evidence type="ECO:0000256" key="1">
    <source>
        <dbReference type="ARBA" id="ARBA00023015"/>
    </source>
</evidence>
<dbReference type="GO" id="GO:0003700">
    <property type="term" value="F:DNA-binding transcription factor activity"/>
    <property type="evidence" value="ECO:0007669"/>
    <property type="project" value="TreeGrafter"/>
</dbReference>
<dbReference type="PANTHER" id="PTHR30146:SF109">
    <property type="entry name" value="HTH-TYPE TRANSCRIPTIONAL REGULATOR GALS"/>
    <property type="match status" value="1"/>
</dbReference>
<keyword evidence="1" id="KW-0805">Transcription regulation</keyword>
<dbReference type="SUPFAM" id="SSF53822">
    <property type="entry name" value="Periplasmic binding protein-like I"/>
    <property type="match status" value="1"/>
</dbReference>
<dbReference type="InterPro" id="IPR010982">
    <property type="entry name" value="Lambda_DNA-bd_dom_sf"/>
</dbReference>
<dbReference type="RefSeq" id="WP_366181202.1">
    <property type="nucleotide sequence ID" value="NZ_CP159989.1"/>
</dbReference>
<dbReference type="EMBL" id="CP159989">
    <property type="protein sequence ID" value="XCP82986.1"/>
    <property type="molecule type" value="Genomic_DNA"/>
</dbReference>
<dbReference type="SUPFAM" id="SSF47413">
    <property type="entry name" value="lambda repressor-like DNA-binding domains"/>
    <property type="match status" value="1"/>
</dbReference>
<feature type="domain" description="HTH lacI-type" evidence="4">
    <location>
        <begin position="12"/>
        <end position="66"/>
    </location>
</feature>
<proteinExistence type="predicted"/>
<dbReference type="Pfam" id="PF13377">
    <property type="entry name" value="Peripla_BP_3"/>
    <property type="match status" value="1"/>
</dbReference>
<dbReference type="InterPro" id="IPR000843">
    <property type="entry name" value="HTH_LacI"/>
</dbReference>
<dbReference type="Gene3D" id="3.40.50.2300">
    <property type="match status" value="2"/>
</dbReference>
<evidence type="ECO:0000313" key="5">
    <source>
        <dbReference type="EMBL" id="XCP82986.1"/>
    </source>
</evidence>
<evidence type="ECO:0000259" key="4">
    <source>
        <dbReference type="PROSITE" id="PS50932"/>
    </source>
</evidence>
<keyword evidence="3" id="KW-0804">Transcription</keyword>
<dbReference type="PANTHER" id="PTHR30146">
    <property type="entry name" value="LACI-RELATED TRANSCRIPTIONAL REPRESSOR"/>
    <property type="match status" value="1"/>
</dbReference>
<organism evidence="5">
    <name type="scientific">Actinomyces timonensis</name>
    <dbReference type="NCBI Taxonomy" id="1288391"/>
    <lineage>
        <taxon>Bacteria</taxon>
        <taxon>Bacillati</taxon>
        <taxon>Actinomycetota</taxon>
        <taxon>Actinomycetes</taxon>
        <taxon>Actinomycetales</taxon>
        <taxon>Actinomycetaceae</taxon>
        <taxon>Actinomyces</taxon>
    </lineage>
</organism>
<dbReference type="Pfam" id="PF00356">
    <property type="entry name" value="LacI"/>
    <property type="match status" value="1"/>
</dbReference>
<dbReference type="InterPro" id="IPR046335">
    <property type="entry name" value="LacI/GalR-like_sensor"/>
</dbReference>
<protein>
    <submittedName>
        <fullName evidence="5">LacI family DNA-binding transcriptional regulator</fullName>
    </submittedName>
</protein>
<evidence type="ECO:0000256" key="2">
    <source>
        <dbReference type="ARBA" id="ARBA00023125"/>
    </source>
</evidence>
<name>A0AAU8N3P4_9ACTO</name>
<keyword evidence="2 5" id="KW-0238">DNA-binding</keyword>
<reference evidence="5" key="1">
    <citation type="submission" date="2024-05" db="EMBL/GenBank/DDBJ databases">
        <title>Draft genome assemblies of 36 bacteria isolated from hibernating arctic ground squirrels.</title>
        <authorList>
            <person name="McKee H."/>
            <person name="Mullen L."/>
            <person name="Drown D.M."/>
            <person name="Duddleston K.N."/>
        </authorList>
    </citation>
    <scope>NUCLEOTIDE SEQUENCE</scope>
    <source>
        <strain evidence="5">AR004</strain>
    </source>
</reference>
<evidence type="ECO:0000256" key="3">
    <source>
        <dbReference type="ARBA" id="ARBA00023163"/>
    </source>
</evidence>
<dbReference type="GO" id="GO:0000976">
    <property type="term" value="F:transcription cis-regulatory region binding"/>
    <property type="evidence" value="ECO:0007669"/>
    <property type="project" value="TreeGrafter"/>
</dbReference>
<dbReference type="CDD" id="cd06267">
    <property type="entry name" value="PBP1_LacI_sugar_binding-like"/>
    <property type="match status" value="1"/>
</dbReference>
<dbReference type="PROSITE" id="PS50932">
    <property type="entry name" value="HTH_LACI_2"/>
    <property type="match status" value="1"/>
</dbReference>
<dbReference type="AlphaFoldDB" id="A0AAU8N3P4"/>
<gene>
    <name evidence="5" type="ORF">ABXS69_03590</name>
</gene>
<sequence>MAIADGAPREHATQSDVARAAGVSRGLVSLALKGGGRMSKRTRERILQAARDLDYQPNGAAAQLAARRSSRLVIVLPYLDNPFFDILVRHIRREAARVGHSLVVLVSDLEAHLEGSTIADALRMRPAGLILPGTRMGAEALERLGGRLPVCLLDRALPGHVVATAHMDETSAADQVMEHLAGLGTRHIAYLTPARILHERLVDARGLACRAAAHARGMSFSSASCAGGAPPALDAALTGAAGPAAIVAYNDLLAIDVAAALYQRGARLPLASYDNTRLASRPEFSLTSVDQDPAALARAAVGMVTGAGPAPRVATIAPSLVIRASTTPAAPA</sequence>